<gene>
    <name evidence="2" type="ordered locus">RSal33209_2252</name>
</gene>
<reference evidence="3" key="1">
    <citation type="journal article" date="2008" name="J. Bacteriol.">
        <title>Genome sequence of the fish pathogen Renibacterium salmoninarum suggests reductive evolution away from an environmental Arthrobacter ancestor.</title>
        <authorList>
            <person name="Wiens G.D."/>
            <person name="Rockey D.D."/>
            <person name="Wu Z."/>
            <person name="Chang J."/>
            <person name="Levy R."/>
            <person name="Crane S."/>
            <person name="Chen D.S."/>
            <person name="Capri G.R."/>
            <person name="Burnett J.R."/>
            <person name="Sudheesh P.S."/>
            <person name="Schipma M.J."/>
            <person name="Burd H."/>
            <person name="Bhattacharyya A."/>
            <person name="Rhodes L.D."/>
            <person name="Kaul R."/>
            <person name="Strom M.S."/>
        </authorList>
    </citation>
    <scope>NUCLEOTIDE SEQUENCE [LARGE SCALE GENOMIC DNA]</scope>
    <source>
        <strain evidence="3">ATCC 33209 / DSM 20767 / JCM 11484 / NBRC 15589 / NCIMB 2235</strain>
    </source>
</reference>
<dbReference type="KEGG" id="rsa:RSal33209_2252"/>
<keyword evidence="1" id="KW-0472">Membrane</keyword>
<dbReference type="HOGENOM" id="CLU_2207916_0_0_11"/>
<evidence type="ECO:0000313" key="3">
    <source>
        <dbReference type="Proteomes" id="UP000002007"/>
    </source>
</evidence>
<evidence type="ECO:0000256" key="1">
    <source>
        <dbReference type="SAM" id="Phobius"/>
    </source>
</evidence>
<accession>A9WT45</accession>
<feature type="transmembrane region" description="Helical" evidence="1">
    <location>
        <begin position="74"/>
        <end position="95"/>
    </location>
</feature>
<feature type="transmembrane region" description="Helical" evidence="1">
    <location>
        <begin position="12"/>
        <end position="37"/>
    </location>
</feature>
<organism evidence="2 3">
    <name type="scientific">Renibacterium salmoninarum (strain ATCC 33209 / DSM 20767 / JCM 11484 / NBRC 15589 / NCIMB 2235)</name>
    <dbReference type="NCBI Taxonomy" id="288705"/>
    <lineage>
        <taxon>Bacteria</taxon>
        <taxon>Bacillati</taxon>
        <taxon>Actinomycetota</taxon>
        <taxon>Actinomycetes</taxon>
        <taxon>Micrococcales</taxon>
        <taxon>Micrococcaceae</taxon>
        <taxon>Renibacterium</taxon>
    </lineage>
</organism>
<feature type="transmembrane region" description="Helical" evidence="1">
    <location>
        <begin position="43"/>
        <end position="67"/>
    </location>
</feature>
<sequence length="107" mass="11201">MAQGEHSSERLAILDTFVVASVLTVAAIRLFLVITGFPSMGGAFFHIAHVLWGGAGLTAVLLISLLAKEPKRQLIAILGGLGFGFSLTKSASLQLGQTTISTVMPFC</sequence>
<keyword evidence="1" id="KW-0812">Transmembrane</keyword>
<evidence type="ECO:0000313" key="2">
    <source>
        <dbReference type="EMBL" id="ABY23983.1"/>
    </source>
</evidence>
<dbReference type="STRING" id="288705.RSal33209_2252"/>
<keyword evidence="1" id="KW-1133">Transmembrane helix</keyword>
<dbReference type="RefSeq" id="WP_012245648.1">
    <property type="nucleotide sequence ID" value="NC_010168.1"/>
</dbReference>
<name>A9WT45_RENSM</name>
<protein>
    <submittedName>
        <fullName evidence="2">Uncharacterized protein</fullName>
    </submittedName>
</protein>
<dbReference type="AlphaFoldDB" id="A9WT45"/>
<dbReference type="Proteomes" id="UP000002007">
    <property type="component" value="Chromosome"/>
</dbReference>
<keyword evidence="3" id="KW-1185">Reference proteome</keyword>
<proteinExistence type="predicted"/>
<dbReference type="EMBL" id="CP000910">
    <property type="protein sequence ID" value="ABY23983.1"/>
    <property type="molecule type" value="Genomic_DNA"/>
</dbReference>